<dbReference type="Proteomes" id="UP001017257">
    <property type="component" value="Chromosome"/>
</dbReference>
<accession>A0ABY5RT85</accession>
<reference evidence="3" key="1">
    <citation type="submission" date="2022-08" db="EMBL/GenBank/DDBJ databases">
        <title>Microvirga terrae sp. nov., isolated from soil.</title>
        <authorList>
            <person name="Kim K.H."/>
            <person name="Seo Y.L."/>
            <person name="Kim J.M."/>
            <person name="Lee J.K."/>
            <person name="Han D.M."/>
            <person name="Jeon C.O."/>
        </authorList>
    </citation>
    <scope>NUCLEOTIDE SEQUENCE</scope>
    <source>
        <strain evidence="3">R24</strain>
    </source>
</reference>
<evidence type="ECO:0000259" key="2">
    <source>
        <dbReference type="Pfam" id="PF18153"/>
    </source>
</evidence>
<dbReference type="RefSeq" id="WP_173947435.1">
    <property type="nucleotide sequence ID" value="NZ_CP102845.1"/>
</dbReference>
<dbReference type="Pfam" id="PF18153">
    <property type="entry name" value="Cap15_CD_rec"/>
    <property type="match status" value="1"/>
</dbReference>
<sequence>MWALISRPKQVLIMVVLTTIVLLSLEGLNEWWTGQPTSLLKWASIAATIISGGIVAGANLVWRWIWRRIPQLNRWFFPDLNGEWKGTLQTTWRDPETGQVPGPIDATVTIRQTLFTTHVRMRTGESESWATRVISEADPAADQYRLWYSYNNKPRAEVSHRSCRHEGAAWLEVSLDDNPDRLTGQYYTDRRTTGDIELRRVSSAIPVLQR</sequence>
<keyword evidence="4" id="KW-1185">Reference proteome</keyword>
<protein>
    <recommendedName>
        <fullName evidence="2">CD-NTase-associated protein 15 domain-containing protein</fullName>
    </recommendedName>
</protein>
<dbReference type="EMBL" id="CP102845">
    <property type="protein sequence ID" value="UVF19997.1"/>
    <property type="molecule type" value="Genomic_DNA"/>
</dbReference>
<evidence type="ECO:0000313" key="3">
    <source>
        <dbReference type="EMBL" id="UVF19997.1"/>
    </source>
</evidence>
<keyword evidence="1" id="KW-0472">Membrane</keyword>
<proteinExistence type="predicted"/>
<feature type="transmembrane region" description="Helical" evidence="1">
    <location>
        <begin position="44"/>
        <end position="65"/>
    </location>
</feature>
<evidence type="ECO:0000313" key="4">
    <source>
        <dbReference type="Proteomes" id="UP001017257"/>
    </source>
</evidence>
<feature type="domain" description="CD-NTase-associated protein 15" evidence="2">
    <location>
        <begin position="77"/>
        <end position="200"/>
    </location>
</feature>
<keyword evidence="1" id="KW-1133">Transmembrane helix</keyword>
<evidence type="ECO:0000256" key="1">
    <source>
        <dbReference type="SAM" id="Phobius"/>
    </source>
</evidence>
<name>A0ABY5RT85_9HYPH</name>
<feature type="transmembrane region" description="Helical" evidence="1">
    <location>
        <begin position="12"/>
        <end position="32"/>
    </location>
</feature>
<gene>
    <name evidence="3" type="ORF">HPT29_002260</name>
</gene>
<organism evidence="3 4">
    <name type="scientific">Microvirga terrae</name>
    <dbReference type="NCBI Taxonomy" id="2740529"/>
    <lineage>
        <taxon>Bacteria</taxon>
        <taxon>Pseudomonadati</taxon>
        <taxon>Pseudomonadota</taxon>
        <taxon>Alphaproteobacteria</taxon>
        <taxon>Hyphomicrobiales</taxon>
        <taxon>Methylobacteriaceae</taxon>
        <taxon>Microvirga</taxon>
    </lineage>
</organism>
<keyword evidence="1" id="KW-0812">Transmembrane</keyword>
<dbReference type="InterPro" id="IPR041208">
    <property type="entry name" value="Cap15"/>
</dbReference>